<accession>A0A8C5X7X1</accession>
<evidence type="ECO:0000313" key="2">
    <source>
        <dbReference type="Proteomes" id="UP000694560"/>
    </source>
</evidence>
<proteinExistence type="predicted"/>
<dbReference type="Proteomes" id="UP000694560">
    <property type="component" value="Unplaced"/>
</dbReference>
<keyword evidence="2" id="KW-1185">Reference proteome</keyword>
<protein>
    <submittedName>
        <fullName evidence="1">Uncharacterized protein</fullName>
    </submittedName>
</protein>
<sequence>MSCTVRQVVTTCSQGRGSAGSNAAGTGRRVSSASSGRHAAYDLGGVVGPVLAAGMGSCLLTTRRRPCRTSTTAWPRTWTRCGSWRGTMLTWSARSGSGTPR</sequence>
<reference evidence="1" key="1">
    <citation type="submission" date="2025-08" db="UniProtKB">
        <authorList>
            <consortium name="Ensembl"/>
        </authorList>
    </citation>
    <scope>IDENTIFICATION</scope>
</reference>
<dbReference type="Ensembl" id="ENSMCST00000017566.1">
    <property type="protein sequence ID" value="ENSMCSP00000017131.1"/>
    <property type="gene ID" value="ENSMCSG00000012050.1"/>
</dbReference>
<reference evidence="1" key="2">
    <citation type="submission" date="2025-09" db="UniProtKB">
        <authorList>
            <consortium name="Ensembl"/>
        </authorList>
    </citation>
    <scope>IDENTIFICATION</scope>
</reference>
<evidence type="ECO:0000313" key="1">
    <source>
        <dbReference type="Ensembl" id="ENSMCSP00000017131.1"/>
    </source>
</evidence>
<organism evidence="1 2">
    <name type="scientific">Malurus cyaneus samueli</name>
    <dbReference type="NCBI Taxonomy" id="2593467"/>
    <lineage>
        <taxon>Eukaryota</taxon>
        <taxon>Metazoa</taxon>
        <taxon>Chordata</taxon>
        <taxon>Craniata</taxon>
        <taxon>Vertebrata</taxon>
        <taxon>Euteleostomi</taxon>
        <taxon>Archelosauria</taxon>
        <taxon>Archosauria</taxon>
        <taxon>Dinosauria</taxon>
        <taxon>Saurischia</taxon>
        <taxon>Theropoda</taxon>
        <taxon>Coelurosauria</taxon>
        <taxon>Aves</taxon>
        <taxon>Neognathae</taxon>
        <taxon>Neoaves</taxon>
        <taxon>Telluraves</taxon>
        <taxon>Australaves</taxon>
        <taxon>Passeriformes</taxon>
        <taxon>Meliphagoidea</taxon>
        <taxon>Maluridae</taxon>
        <taxon>Malurus</taxon>
    </lineage>
</organism>
<name>A0A8C5X7X1_9PASS</name>
<dbReference type="AlphaFoldDB" id="A0A8C5X7X1"/>